<dbReference type="InterPro" id="IPR011741">
    <property type="entry name" value="Phg_2220_C"/>
</dbReference>
<proteinExistence type="predicted"/>
<dbReference type="Pfam" id="PF09524">
    <property type="entry name" value="Phg_2220_C"/>
    <property type="match status" value="1"/>
</dbReference>
<reference evidence="2 3" key="1">
    <citation type="submission" date="2020-08" db="EMBL/GenBank/DDBJ databases">
        <title>Comparative genomics of Francisella species.</title>
        <authorList>
            <person name="Sahl J."/>
            <person name="Sjodin A."/>
            <person name="Wagner D."/>
            <person name="Forsman M."/>
        </authorList>
    </citation>
    <scope>NUCLEOTIDE SEQUENCE [LARGE SCALE GENOMIC DNA]</scope>
    <source>
        <strain evidence="2 3">F1093</strain>
    </source>
</reference>
<feature type="domain" description="Phage conserved hypothetical protein C-terminal" evidence="1">
    <location>
        <begin position="99"/>
        <end position="171"/>
    </location>
</feature>
<dbReference type="NCBIfam" id="TIGR02220">
    <property type="entry name" value="phg_TIGR02220"/>
    <property type="match status" value="1"/>
</dbReference>
<evidence type="ECO:0000313" key="2">
    <source>
        <dbReference type="EMBL" id="MBK2301784.1"/>
    </source>
</evidence>
<evidence type="ECO:0000259" key="1">
    <source>
        <dbReference type="Pfam" id="PF09524"/>
    </source>
</evidence>
<evidence type="ECO:0000313" key="3">
    <source>
        <dbReference type="Proteomes" id="UP000760407"/>
    </source>
</evidence>
<comment type="caution">
    <text evidence="2">The sequence shown here is derived from an EMBL/GenBank/DDBJ whole genome shotgun (WGS) entry which is preliminary data.</text>
</comment>
<sequence>MSISRAIKSLIECGLIAKADLADFAGKKYIKNQNCYQLLFSNKNILVTKLDQYQNDTSTSNKMTSSTSNKSILKPSIYKPSYKPSIKNNKKDSDICKKVIDYLNQIAKTNYKSNSKQTRSLIQARIKEGFTLEDFIQVINNKTKQWISNPEMVAYLRPQTLFGTKMEAYLNEPKAKSRLDNIFGDI</sequence>
<dbReference type="Proteomes" id="UP000760407">
    <property type="component" value="Unassembled WGS sequence"/>
</dbReference>
<name>A0ABS1GAE9_9GAMM</name>
<keyword evidence="3" id="KW-1185">Reference proteome</keyword>
<organism evidence="2 3">
    <name type="scientific">Francisella philomiragia</name>
    <dbReference type="NCBI Taxonomy" id="28110"/>
    <lineage>
        <taxon>Bacteria</taxon>
        <taxon>Pseudomonadati</taxon>
        <taxon>Pseudomonadota</taxon>
        <taxon>Gammaproteobacteria</taxon>
        <taxon>Thiotrichales</taxon>
        <taxon>Francisellaceae</taxon>
        <taxon>Francisella</taxon>
    </lineage>
</organism>
<accession>A0ABS1GAE9</accession>
<dbReference type="EMBL" id="JACTSG010000002">
    <property type="protein sequence ID" value="MBK2301784.1"/>
    <property type="molecule type" value="Genomic_DNA"/>
</dbReference>
<gene>
    <name evidence="2" type="ORF">IBE52_02550</name>
</gene>
<protein>
    <submittedName>
        <fullName evidence="2">Conserved phage C-terminal domain-containing protein</fullName>
    </submittedName>
</protein>